<sequence>MTFWVDAPGTVAAPPLAPRECGSNDVTCASSDLANTSVCRTLIETSNGDTIIGEIQRAVCIAKSSNTCCTRWSRAVGRMPAANKIRAACFSPRFRGRGLAHNVNLNGQFVTRCLSKRPDAC</sequence>
<comment type="caution">
    <text evidence="2">The sequence shown here is derived from an EMBL/GenBank/DDBJ whole genome shotgun (WGS) entry which is preliminary data.</text>
</comment>
<dbReference type="Pfam" id="PF20493">
    <property type="entry name" value="WD-like_fungi"/>
    <property type="match status" value="1"/>
</dbReference>
<organism evidence="2 3">
    <name type="scientific">Mycena rosella</name>
    <name type="common">Pink bonnet</name>
    <name type="synonym">Agaricus rosellus</name>
    <dbReference type="NCBI Taxonomy" id="1033263"/>
    <lineage>
        <taxon>Eukaryota</taxon>
        <taxon>Fungi</taxon>
        <taxon>Dikarya</taxon>
        <taxon>Basidiomycota</taxon>
        <taxon>Agaricomycotina</taxon>
        <taxon>Agaricomycetes</taxon>
        <taxon>Agaricomycetidae</taxon>
        <taxon>Agaricales</taxon>
        <taxon>Marasmiineae</taxon>
        <taxon>Mycenaceae</taxon>
        <taxon>Mycena</taxon>
    </lineage>
</organism>
<protein>
    <recommendedName>
        <fullName evidence="1">WD-like domain-containing protein</fullName>
    </recommendedName>
</protein>
<evidence type="ECO:0000313" key="3">
    <source>
        <dbReference type="Proteomes" id="UP001221757"/>
    </source>
</evidence>
<name>A0AAD7D689_MYCRO</name>
<gene>
    <name evidence="2" type="ORF">B0H17DRAFT_1138749</name>
</gene>
<dbReference type="EMBL" id="JARKIE010000123">
    <property type="protein sequence ID" value="KAJ7680140.1"/>
    <property type="molecule type" value="Genomic_DNA"/>
</dbReference>
<dbReference type="InterPro" id="IPR046925">
    <property type="entry name" value="WD-like_fungi"/>
</dbReference>
<proteinExistence type="predicted"/>
<evidence type="ECO:0000259" key="1">
    <source>
        <dbReference type="Pfam" id="PF20493"/>
    </source>
</evidence>
<keyword evidence="3" id="KW-1185">Reference proteome</keyword>
<accession>A0AAD7D689</accession>
<reference evidence="2" key="1">
    <citation type="submission" date="2023-03" db="EMBL/GenBank/DDBJ databases">
        <title>Massive genome expansion in bonnet fungi (Mycena s.s.) driven by repeated elements and novel gene families across ecological guilds.</title>
        <authorList>
            <consortium name="Lawrence Berkeley National Laboratory"/>
            <person name="Harder C.B."/>
            <person name="Miyauchi S."/>
            <person name="Viragh M."/>
            <person name="Kuo A."/>
            <person name="Thoen E."/>
            <person name="Andreopoulos B."/>
            <person name="Lu D."/>
            <person name="Skrede I."/>
            <person name="Drula E."/>
            <person name="Henrissat B."/>
            <person name="Morin E."/>
            <person name="Kohler A."/>
            <person name="Barry K."/>
            <person name="LaButti K."/>
            <person name="Morin E."/>
            <person name="Salamov A."/>
            <person name="Lipzen A."/>
            <person name="Mereny Z."/>
            <person name="Hegedus B."/>
            <person name="Baldrian P."/>
            <person name="Stursova M."/>
            <person name="Weitz H."/>
            <person name="Taylor A."/>
            <person name="Grigoriev I.V."/>
            <person name="Nagy L.G."/>
            <person name="Martin F."/>
            <person name="Kauserud H."/>
        </authorList>
    </citation>
    <scope>NUCLEOTIDE SEQUENCE</scope>
    <source>
        <strain evidence="2">CBHHK067</strain>
    </source>
</reference>
<dbReference type="AlphaFoldDB" id="A0AAD7D689"/>
<dbReference type="Proteomes" id="UP001221757">
    <property type="component" value="Unassembled WGS sequence"/>
</dbReference>
<evidence type="ECO:0000313" key="2">
    <source>
        <dbReference type="EMBL" id="KAJ7680140.1"/>
    </source>
</evidence>
<feature type="domain" description="WD-like" evidence="1">
    <location>
        <begin position="24"/>
        <end position="121"/>
    </location>
</feature>